<evidence type="ECO:0000256" key="1">
    <source>
        <dbReference type="SAM" id="MobiDB-lite"/>
    </source>
</evidence>
<dbReference type="EMBL" id="BMAU01021217">
    <property type="protein sequence ID" value="GFY00182.1"/>
    <property type="molecule type" value="Genomic_DNA"/>
</dbReference>
<dbReference type="Proteomes" id="UP000887159">
    <property type="component" value="Unassembled WGS sequence"/>
</dbReference>
<evidence type="ECO:0000313" key="3">
    <source>
        <dbReference type="Proteomes" id="UP000887159"/>
    </source>
</evidence>
<comment type="caution">
    <text evidence="2">The sequence shown here is derived from an EMBL/GenBank/DDBJ whole genome shotgun (WGS) entry which is preliminary data.</text>
</comment>
<dbReference type="AlphaFoldDB" id="A0A8X6RR19"/>
<evidence type="ECO:0000313" key="2">
    <source>
        <dbReference type="EMBL" id="GFY00182.1"/>
    </source>
</evidence>
<feature type="compositionally biased region" description="Polar residues" evidence="1">
    <location>
        <begin position="46"/>
        <end position="70"/>
    </location>
</feature>
<feature type="compositionally biased region" description="Basic residues" evidence="1">
    <location>
        <begin position="78"/>
        <end position="88"/>
    </location>
</feature>
<feature type="region of interest" description="Disordered" evidence="1">
    <location>
        <begin position="43"/>
        <end position="88"/>
    </location>
</feature>
<organism evidence="2 3">
    <name type="scientific">Trichonephila clavipes</name>
    <name type="common">Golden silk orbweaver</name>
    <name type="synonym">Nephila clavipes</name>
    <dbReference type="NCBI Taxonomy" id="2585209"/>
    <lineage>
        <taxon>Eukaryota</taxon>
        <taxon>Metazoa</taxon>
        <taxon>Ecdysozoa</taxon>
        <taxon>Arthropoda</taxon>
        <taxon>Chelicerata</taxon>
        <taxon>Arachnida</taxon>
        <taxon>Araneae</taxon>
        <taxon>Araneomorphae</taxon>
        <taxon>Entelegynae</taxon>
        <taxon>Araneoidea</taxon>
        <taxon>Nephilidae</taxon>
        <taxon>Trichonephila</taxon>
    </lineage>
</organism>
<gene>
    <name evidence="2" type="ORF">TNCV_2835391</name>
</gene>
<accession>A0A8X6RR19</accession>
<reference evidence="2" key="1">
    <citation type="submission" date="2020-08" db="EMBL/GenBank/DDBJ databases">
        <title>Multicomponent nature underlies the extraordinary mechanical properties of spider dragline silk.</title>
        <authorList>
            <person name="Kono N."/>
            <person name="Nakamura H."/>
            <person name="Mori M."/>
            <person name="Yoshida Y."/>
            <person name="Ohtoshi R."/>
            <person name="Malay A.D."/>
            <person name="Moran D.A.P."/>
            <person name="Tomita M."/>
            <person name="Numata K."/>
            <person name="Arakawa K."/>
        </authorList>
    </citation>
    <scope>NUCLEOTIDE SEQUENCE</scope>
</reference>
<proteinExistence type="predicted"/>
<sequence length="88" mass="9658">MSPIDGDDSPELSIALANICFNAVEESHSKLRLSANVMKDFPGNKEQFNLSSPPTSNQTPLLQQPKSSQLIAPCHRSQTSKHKPKKSQ</sequence>
<name>A0A8X6RR19_TRICX</name>
<protein>
    <submittedName>
        <fullName evidence="2">Uncharacterized protein</fullName>
    </submittedName>
</protein>
<keyword evidence="3" id="KW-1185">Reference proteome</keyword>